<dbReference type="GO" id="GO:0016788">
    <property type="term" value="F:hydrolase activity, acting on ester bonds"/>
    <property type="evidence" value="ECO:0007669"/>
    <property type="project" value="UniProtKB-UniRule"/>
</dbReference>
<keyword evidence="8" id="KW-1185">Reference proteome</keyword>
<dbReference type="GO" id="GO:0004518">
    <property type="term" value="F:nuclease activity"/>
    <property type="evidence" value="ECO:0007669"/>
    <property type="project" value="UniProtKB-KW"/>
</dbReference>
<dbReference type="InterPro" id="IPR006641">
    <property type="entry name" value="YqgF/RNaseH-like_dom"/>
</dbReference>
<dbReference type="GO" id="GO:0005829">
    <property type="term" value="C:cytosol"/>
    <property type="evidence" value="ECO:0007669"/>
    <property type="project" value="TreeGrafter"/>
</dbReference>
<protein>
    <recommendedName>
        <fullName evidence="5">Putative pre-16S rRNA nuclease</fullName>
        <ecNumber evidence="5">3.1.-.-</ecNumber>
    </recommendedName>
</protein>
<dbReference type="Gene3D" id="3.30.420.140">
    <property type="entry name" value="YqgF/RNase H-like domain"/>
    <property type="match status" value="1"/>
</dbReference>
<dbReference type="InterPro" id="IPR005227">
    <property type="entry name" value="YqgF"/>
</dbReference>
<name>A0AAW6U671_9MOLU</name>
<dbReference type="NCBIfam" id="TIGR00250">
    <property type="entry name" value="RNAse_H_YqgF"/>
    <property type="match status" value="1"/>
</dbReference>
<keyword evidence="4 5" id="KW-0378">Hydrolase</keyword>
<keyword evidence="1 5" id="KW-0963">Cytoplasm</keyword>
<accession>A0AAW6U671</accession>
<dbReference type="CDD" id="cd16964">
    <property type="entry name" value="YqgF"/>
    <property type="match status" value="1"/>
</dbReference>
<dbReference type="InterPro" id="IPR037027">
    <property type="entry name" value="YqgF/RNaseH-like_dom_sf"/>
</dbReference>
<dbReference type="AlphaFoldDB" id="A0AAW6U671"/>
<dbReference type="InterPro" id="IPR012337">
    <property type="entry name" value="RNaseH-like_sf"/>
</dbReference>
<dbReference type="SUPFAM" id="SSF53098">
    <property type="entry name" value="Ribonuclease H-like"/>
    <property type="match status" value="1"/>
</dbReference>
<comment type="caution">
    <text evidence="7">The sequence shown here is derived from an EMBL/GenBank/DDBJ whole genome shotgun (WGS) entry which is preliminary data.</text>
</comment>
<dbReference type="PANTHER" id="PTHR33317">
    <property type="entry name" value="POLYNUCLEOTIDYL TRANSFERASE, RIBONUCLEASE H-LIKE SUPERFAMILY PROTEIN"/>
    <property type="match status" value="1"/>
</dbReference>
<dbReference type="Proteomes" id="UP001431532">
    <property type="component" value="Unassembled WGS sequence"/>
</dbReference>
<evidence type="ECO:0000313" key="8">
    <source>
        <dbReference type="Proteomes" id="UP001431532"/>
    </source>
</evidence>
<dbReference type="RefSeq" id="WP_282838715.1">
    <property type="nucleotide sequence ID" value="NZ_JASCXW010000003.1"/>
</dbReference>
<evidence type="ECO:0000313" key="7">
    <source>
        <dbReference type="EMBL" id="MDI6452300.1"/>
    </source>
</evidence>
<sequence>MKKYLGLDLGSKTIGVSLSESGVIAYALTTHRFSENQYENAADYVVKLIDEYKIDVVVLGYPKHMNNDIGIRGKISEDFKEHILKRKDVEVVLWDERMSTQTAIRTMIKGSERRKSQKQKKDELAAVIILQNYLDYKGASLC</sequence>
<dbReference type="HAMAP" id="MF_00651">
    <property type="entry name" value="Nuclease_YqgF"/>
    <property type="match status" value="1"/>
</dbReference>
<comment type="subcellular location">
    <subcellularLocation>
        <location evidence="5">Cytoplasm</location>
    </subcellularLocation>
</comment>
<evidence type="ECO:0000256" key="2">
    <source>
        <dbReference type="ARBA" id="ARBA00022517"/>
    </source>
</evidence>
<evidence type="ECO:0000256" key="5">
    <source>
        <dbReference type="HAMAP-Rule" id="MF_00651"/>
    </source>
</evidence>
<comment type="function">
    <text evidence="5">Could be a nuclease involved in processing of the 5'-end of pre-16S rRNA.</text>
</comment>
<dbReference type="PANTHER" id="PTHR33317:SF4">
    <property type="entry name" value="POLYNUCLEOTIDYL TRANSFERASE, RIBONUCLEASE H-LIKE SUPERFAMILY PROTEIN"/>
    <property type="match status" value="1"/>
</dbReference>
<keyword evidence="2 5" id="KW-0690">Ribosome biogenesis</keyword>
<proteinExistence type="inferred from homology"/>
<organism evidence="7 8">
    <name type="scientific">Peloplasma aerotolerans</name>
    <dbReference type="NCBI Taxonomy" id="3044389"/>
    <lineage>
        <taxon>Bacteria</taxon>
        <taxon>Bacillati</taxon>
        <taxon>Mycoplasmatota</taxon>
        <taxon>Mollicutes</taxon>
        <taxon>Acholeplasmatales</taxon>
        <taxon>Acholeplasmataceae</taxon>
        <taxon>Peloplasma</taxon>
    </lineage>
</organism>
<evidence type="ECO:0000256" key="3">
    <source>
        <dbReference type="ARBA" id="ARBA00022722"/>
    </source>
</evidence>
<comment type="similarity">
    <text evidence="5">Belongs to the YqgF HJR family.</text>
</comment>
<evidence type="ECO:0000256" key="4">
    <source>
        <dbReference type="ARBA" id="ARBA00022801"/>
    </source>
</evidence>
<dbReference type="SMART" id="SM00732">
    <property type="entry name" value="YqgFc"/>
    <property type="match status" value="1"/>
</dbReference>
<gene>
    <name evidence="7" type="primary">ruvX</name>
    <name evidence="7" type="ORF">QJ521_01880</name>
</gene>
<reference evidence="7" key="1">
    <citation type="submission" date="2023-05" db="EMBL/GenBank/DDBJ databases">
        <title>Mariniplasma microaerophilum sp. nov., a novel anaerobic mollicute isolated from terrestrial mud volcano, Taman Peninsula, Russia.</title>
        <authorList>
            <person name="Khomyakova M.A."/>
            <person name="Merkel A.Y."/>
            <person name="Slobodkin A.I."/>
        </authorList>
    </citation>
    <scope>NUCLEOTIDE SEQUENCE</scope>
    <source>
        <strain evidence="7">M4Ah</strain>
    </source>
</reference>
<feature type="domain" description="YqgF/RNase H-like" evidence="6">
    <location>
        <begin position="2"/>
        <end position="103"/>
    </location>
</feature>
<evidence type="ECO:0000256" key="1">
    <source>
        <dbReference type="ARBA" id="ARBA00022490"/>
    </source>
</evidence>
<evidence type="ECO:0000259" key="6">
    <source>
        <dbReference type="SMART" id="SM00732"/>
    </source>
</evidence>
<dbReference type="EMBL" id="JASCXW010000003">
    <property type="protein sequence ID" value="MDI6452300.1"/>
    <property type="molecule type" value="Genomic_DNA"/>
</dbReference>
<dbReference type="EC" id="3.1.-.-" evidence="5"/>
<keyword evidence="3 5" id="KW-0540">Nuclease</keyword>
<dbReference type="Pfam" id="PF03652">
    <property type="entry name" value="RuvX"/>
    <property type="match status" value="1"/>
</dbReference>
<dbReference type="GO" id="GO:0000967">
    <property type="term" value="P:rRNA 5'-end processing"/>
    <property type="evidence" value="ECO:0007669"/>
    <property type="project" value="UniProtKB-UniRule"/>
</dbReference>